<dbReference type="GO" id="GO:0103016">
    <property type="term" value="F:tRNA-uridine 2-sulfurtransferase activity"/>
    <property type="evidence" value="ECO:0007669"/>
    <property type="project" value="UniProtKB-EC"/>
</dbReference>
<evidence type="ECO:0000256" key="13">
    <source>
        <dbReference type="ARBA" id="ARBA00051542"/>
    </source>
</evidence>
<dbReference type="InterPro" id="IPR004506">
    <property type="entry name" value="MnmA-like"/>
</dbReference>
<dbReference type="GO" id="GO:0000049">
    <property type="term" value="F:tRNA binding"/>
    <property type="evidence" value="ECO:0007669"/>
    <property type="project" value="UniProtKB-KW"/>
</dbReference>
<evidence type="ECO:0000256" key="11">
    <source>
        <dbReference type="ARBA" id="ARBA00022884"/>
    </source>
</evidence>
<dbReference type="PANTHER" id="PTHR11933">
    <property type="entry name" value="TRNA 5-METHYLAMINOMETHYL-2-THIOURIDYLATE -METHYLTRANSFERASE"/>
    <property type="match status" value="1"/>
</dbReference>
<comment type="subcellular location">
    <subcellularLocation>
        <location evidence="1 14">Cytoplasm</location>
    </subcellularLocation>
</comment>
<proteinExistence type="inferred from homology"/>
<evidence type="ECO:0000256" key="4">
    <source>
        <dbReference type="ARBA" id="ARBA00013805"/>
    </source>
</evidence>
<dbReference type="Pfam" id="PF20259">
    <property type="entry name" value="tRNA_Me_trans_M"/>
    <property type="match status" value="1"/>
</dbReference>
<dbReference type="Gene3D" id="2.40.30.10">
    <property type="entry name" value="Translation factors"/>
    <property type="match status" value="1"/>
</dbReference>
<keyword evidence="12" id="KW-1015">Disulfide bond</keyword>
<dbReference type="HAMAP" id="MF_00144">
    <property type="entry name" value="tRNA_thiouridyl_MnmA"/>
    <property type="match status" value="1"/>
</dbReference>
<evidence type="ECO:0000256" key="6">
    <source>
        <dbReference type="ARBA" id="ARBA00022555"/>
    </source>
</evidence>
<feature type="site" description="Interaction with tRNA" evidence="14">
    <location>
        <position position="360"/>
    </location>
</feature>
<dbReference type="GO" id="GO:0005524">
    <property type="term" value="F:ATP binding"/>
    <property type="evidence" value="ECO:0007669"/>
    <property type="project" value="UniProtKB-KW"/>
</dbReference>
<keyword evidence="8 14" id="KW-0819">tRNA processing</keyword>
<organism evidence="16 17">
    <name type="scientific">Gracilimonas mengyeensis</name>
    <dbReference type="NCBI Taxonomy" id="1302730"/>
    <lineage>
        <taxon>Bacteria</taxon>
        <taxon>Pseudomonadati</taxon>
        <taxon>Balneolota</taxon>
        <taxon>Balneolia</taxon>
        <taxon>Balneolales</taxon>
        <taxon>Balneolaceae</taxon>
        <taxon>Gracilimonas</taxon>
    </lineage>
</organism>
<feature type="binding site" evidence="14">
    <location>
        <position position="51"/>
    </location>
    <ligand>
        <name>ATP</name>
        <dbReference type="ChEBI" id="CHEBI:30616"/>
    </ligand>
</feature>
<dbReference type="GO" id="GO:0008168">
    <property type="term" value="F:methyltransferase activity"/>
    <property type="evidence" value="ECO:0007669"/>
    <property type="project" value="UniProtKB-KW"/>
</dbReference>
<feature type="active site" description="Cysteine persulfide intermediate" evidence="14">
    <location>
        <position position="214"/>
    </location>
</feature>
<sequence>MAMLSEKWLEKIPKPTNGRERVVIGMSGGVDSSVAALLLKEAGFEVIGLFMKNWDEEDENGVCTAEEDFKDVVRVAGQLDIPYYSINFVKEYWDRVFTYFLEEYKAGRTPNPDVMCNKEIKFKAFLNYALKLGADHVATGHYARLATDPETGKRIMLKGVDHGKDQSYFLSQLSQNQIKNVLFPLGELQKDDVRAIAEEAGLATAHKKDSTGICFIGERDFKEFLSQYLPAQPGEMRRLDGTVKGRHDGLMYYTLGQRRGLNIGGSGSGSGEPWYVVGKDVKRNILYVEQGSNHPALYYTGLRASQINWIGNKPELPMTCQLKYRYRQPDRMADVSLHSTDSDQLMVEFHNKEKAVTPGQAVVFYDGEVCLGGGIIEEAYQEEDYFPGIKSSISSAAEAVV</sequence>
<dbReference type="InterPro" id="IPR014729">
    <property type="entry name" value="Rossmann-like_a/b/a_fold"/>
</dbReference>
<dbReference type="GO" id="GO:0005737">
    <property type="term" value="C:cytoplasm"/>
    <property type="evidence" value="ECO:0007669"/>
    <property type="project" value="UniProtKB-SubCell"/>
</dbReference>
<dbReference type="CDD" id="cd01998">
    <property type="entry name" value="MnmA_TRMU-like"/>
    <property type="match status" value="1"/>
</dbReference>
<dbReference type="EC" id="2.8.1.13" evidence="3 14"/>
<feature type="region of interest" description="Interaction with tRNA" evidence="14">
    <location>
        <begin position="325"/>
        <end position="326"/>
    </location>
</feature>
<keyword evidence="9 14" id="KW-0547">Nucleotide-binding</keyword>
<dbReference type="AlphaFoldDB" id="A0A521F061"/>
<evidence type="ECO:0000256" key="5">
    <source>
        <dbReference type="ARBA" id="ARBA00022490"/>
    </source>
</evidence>
<dbReference type="InterPro" id="IPR046884">
    <property type="entry name" value="MnmA-like_central"/>
</dbReference>
<dbReference type="InterPro" id="IPR001763">
    <property type="entry name" value="Rhodanese-like_dom"/>
</dbReference>
<evidence type="ECO:0000256" key="12">
    <source>
        <dbReference type="ARBA" id="ARBA00023157"/>
    </source>
</evidence>
<reference evidence="16 17" key="1">
    <citation type="submission" date="2017-05" db="EMBL/GenBank/DDBJ databases">
        <authorList>
            <person name="Varghese N."/>
            <person name="Submissions S."/>
        </authorList>
    </citation>
    <scope>NUCLEOTIDE SEQUENCE [LARGE SCALE GENOMIC DNA]</scope>
    <source>
        <strain evidence="16 17">DSM 21985</strain>
    </source>
</reference>
<feature type="active site" description="Nucleophile" evidence="14">
    <location>
        <position position="116"/>
    </location>
</feature>
<comment type="catalytic activity">
    <reaction evidence="13 14">
        <text>S-sulfanyl-L-cysteinyl-[protein] + uridine(34) in tRNA + AH2 + ATP = 2-thiouridine(34) in tRNA + L-cysteinyl-[protein] + A + AMP + diphosphate + H(+)</text>
        <dbReference type="Rhea" id="RHEA:47032"/>
        <dbReference type="Rhea" id="RHEA-COMP:10131"/>
        <dbReference type="Rhea" id="RHEA-COMP:11726"/>
        <dbReference type="Rhea" id="RHEA-COMP:11727"/>
        <dbReference type="Rhea" id="RHEA-COMP:11728"/>
        <dbReference type="ChEBI" id="CHEBI:13193"/>
        <dbReference type="ChEBI" id="CHEBI:15378"/>
        <dbReference type="ChEBI" id="CHEBI:17499"/>
        <dbReference type="ChEBI" id="CHEBI:29950"/>
        <dbReference type="ChEBI" id="CHEBI:30616"/>
        <dbReference type="ChEBI" id="CHEBI:33019"/>
        <dbReference type="ChEBI" id="CHEBI:61963"/>
        <dbReference type="ChEBI" id="CHEBI:65315"/>
        <dbReference type="ChEBI" id="CHEBI:87170"/>
        <dbReference type="ChEBI" id="CHEBI:456215"/>
        <dbReference type="EC" id="2.8.1.13"/>
    </reaction>
</comment>
<dbReference type="PROSITE" id="PS50206">
    <property type="entry name" value="RHODANESE_3"/>
    <property type="match status" value="1"/>
</dbReference>
<dbReference type="SUPFAM" id="SSF52402">
    <property type="entry name" value="Adenine nucleotide alpha hydrolases-like"/>
    <property type="match status" value="1"/>
</dbReference>
<dbReference type="InterPro" id="IPR046885">
    <property type="entry name" value="MnmA-like_C"/>
</dbReference>
<feature type="site" description="Interaction with tRNA" evidence="14">
    <location>
        <position position="141"/>
    </location>
</feature>
<feature type="region of interest" description="Interaction with tRNA" evidence="14">
    <location>
        <begin position="164"/>
        <end position="166"/>
    </location>
</feature>
<dbReference type="FunFam" id="2.40.30.10:FF:000023">
    <property type="entry name" value="tRNA-specific 2-thiouridylase MnmA"/>
    <property type="match status" value="1"/>
</dbReference>
<evidence type="ECO:0000256" key="9">
    <source>
        <dbReference type="ARBA" id="ARBA00022741"/>
    </source>
</evidence>
<comment type="caution">
    <text evidence="14">Lacks conserved residue(s) required for the propagation of feature annotation.</text>
</comment>
<keyword evidence="5 14" id="KW-0963">Cytoplasm</keyword>
<feature type="binding site" evidence="14">
    <location>
        <position position="140"/>
    </location>
    <ligand>
        <name>ATP</name>
        <dbReference type="ChEBI" id="CHEBI:30616"/>
    </ligand>
</feature>
<dbReference type="PANTHER" id="PTHR11933:SF5">
    <property type="entry name" value="MITOCHONDRIAL TRNA-SPECIFIC 2-THIOURIDYLASE 1"/>
    <property type="match status" value="1"/>
</dbReference>
<dbReference type="Gene3D" id="3.40.50.620">
    <property type="entry name" value="HUPs"/>
    <property type="match status" value="1"/>
</dbReference>
<dbReference type="InterPro" id="IPR023382">
    <property type="entry name" value="MnmA-like_central_sf"/>
</dbReference>
<accession>A0A521F061</accession>
<dbReference type="EMBL" id="FXTP01000014">
    <property type="protein sequence ID" value="SMO89091.1"/>
    <property type="molecule type" value="Genomic_DNA"/>
</dbReference>
<evidence type="ECO:0000256" key="8">
    <source>
        <dbReference type="ARBA" id="ARBA00022694"/>
    </source>
</evidence>
<feature type="region of interest" description="Interaction with target base in tRNA" evidence="14">
    <location>
        <begin position="111"/>
        <end position="113"/>
    </location>
</feature>
<keyword evidence="17" id="KW-1185">Reference proteome</keyword>
<feature type="binding site" evidence="14">
    <location>
        <begin position="25"/>
        <end position="32"/>
    </location>
    <ligand>
        <name>ATP</name>
        <dbReference type="ChEBI" id="CHEBI:30616"/>
    </ligand>
</feature>
<keyword evidence="7 14" id="KW-0808">Transferase</keyword>
<dbReference type="Pfam" id="PF20258">
    <property type="entry name" value="tRNA_Me_trans_C"/>
    <property type="match status" value="1"/>
</dbReference>
<name>A0A521F061_9BACT</name>
<feature type="domain" description="Rhodanese" evidence="15">
    <location>
        <begin position="6"/>
        <end position="59"/>
    </location>
</feature>
<evidence type="ECO:0000313" key="16">
    <source>
        <dbReference type="EMBL" id="SMO89091.1"/>
    </source>
</evidence>
<dbReference type="OrthoDB" id="9800696at2"/>
<dbReference type="NCBIfam" id="TIGR00420">
    <property type="entry name" value="trmU"/>
    <property type="match status" value="1"/>
</dbReference>
<dbReference type="FunFam" id="3.40.50.620:FF:000004">
    <property type="entry name" value="tRNA-specific 2-thiouridylase MnmA"/>
    <property type="match status" value="1"/>
</dbReference>
<dbReference type="Pfam" id="PF03054">
    <property type="entry name" value="tRNA_Me_trans"/>
    <property type="match status" value="1"/>
</dbReference>
<evidence type="ECO:0000313" key="17">
    <source>
        <dbReference type="Proteomes" id="UP000317557"/>
    </source>
</evidence>
<keyword evidence="11 14" id="KW-0694">RNA-binding</keyword>
<protein>
    <recommendedName>
        <fullName evidence="4 14">tRNA-specific 2-thiouridylase MnmA</fullName>
        <ecNumber evidence="3 14">2.8.1.13</ecNumber>
    </recommendedName>
</protein>
<dbReference type="Proteomes" id="UP000317557">
    <property type="component" value="Unassembled WGS sequence"/>
</dbReference>
<keyword evidence="6 14" id="KW-0820">tRNA-binding</keyword>
<comment type="similarity">
    <text evidence="2 14">Belongs to the MnmA/TRMU family.</text>
</comment>
<comment type="function">
    <text evidence="14">Catalyzes the 2-thiolation of uridine at the wobble position (U34) of tRNA, leading to the formation of s(2)U34.</text>
</comment>
<dbReference type="GO" id="GO:0032259">
    <property type="term" value="P:methylation"/>
    <property type="evidence" value="ECO:0007669"/>
    <property type="project" value="UniProtKB-KW"/>
</dbReference>
<evidence type="ECO:0000259" key="15">
    <source>
        <dbReference type="PROSITE" id="PS50206"/>
    </source>
</evidence>
<evidence type="ECO:0000256" key="7">
    <source>
        <dbReference type="ARBA" id="ARBA00022679"/>
    </source>
</evidence>
<evidence type="ECO:0000256" key="14">
    <source>
        <dbReference type="HAMAP-Rule" id="MF_00144"/>
    </source>
</evidence>
<dbReference type="GO" id="GO:0002143">
    <property type="term" value="P:tRNA wobble position uridine thiolation"/>
    <property type="evidence" value="ECO:0007669"/>
    <property type="project" value="TreeGrafter"/>
</dbReference>
<dbReference type="NCBIfam" id="NF001138">
    <property type="entry name" value="PRK00143.1"/>
    <property type="match status" value="1"/>
</dbReference>
<evidence type="ECO:0000256" key="2">
    <source>
        <dbReference type="ARBA" id="ARBA00006191"/>
    </source>
</evidence>
<evidence type="ECO:0000256" key="3">
    <source>
        <dbReference type="ARBA" id="ARBA00011949"/>
    </source>
</evidence>
<keyword evidence="16" id="KW-0489">Methyltransferase</keyword>
<evidence type="ECO:0000256" key="10">
    <source>
        <dbReference type="ARBA" id="ARBA00022840"/>
    </source>
</evidence>
<keyword evidence="10 14" id="KW-0067">ATP-binding</keyword>
<gene>
    <name evidence="14" type="primary">mnmA</name>
    <name evidence="16" type="ORF">SAMN06265219_11451</name>
</gene>
<dbReference type="Gene3D" id="2.30.30.280">
    <property type="entry name" value="Adenine nucleotide alpha hydrolases-like domains"/>
    <property type="match status" value="1"/>
</dbReference>
<dbReference type="FunFam" id="2.30.30.280:FF:000001">
    <property type="entry name" value="tRNA-specific 2-thiouridylase MnmA"/>
    <property type="match status" value="1"/>
</dbReference>
<evidence type="ECO:0000256" key="1">
    <source>
        <dbReference type="ARBA" id="ARBA00004496"/>
    </source>
</evidence>